<reference evidence="1" key="1">
    <citation type="submission" date="2021-08" db="EMBL/GenBank/DDBJ databases">
        <authorList>
            <person name="Stevens D.C."/>
        </authorList>
    </citation>
    <scope>NUCLEOTIDE SEQUENCE</scope>
    <source>
        <strain evidence="1">DSM 53165</strain>
    </source>
</reference>
<dbReference type="Proteomes" id="UP001139031">
    <property type="component" value="Unassembled WGS sequence"/>
</dbReference>
<name>A0ABS7TM29_9BACT</name>
<gene>
    <name evidence="1" type="ORF">K7C98_08440</name>
</gene>
<proteinExistence type="predicted"/>
<comment type="caution">
    <text evidence="1">The sequence shown here is derived from an EMBL/GenBank/DDBJ whole genome shotgun (WGS) entry which is preliminary data.</text>
</comment>
<dbReference type="EMBL" id="JAIRAU010000005">
    <property type="protein sequence ID" value="MBZ5709288.1"/>
    <property type="molecule type" value="Genomic_DNA"/>
</dbReference>
<evidence type="ECO:0000313" key="2">
    <source>
        <dbReference type="Proteomes" id="UP001139031"/>
    </source>
</evidence>
<accession>A0ABS7TM29</accession>
<protein>
    <submittedName>
        <fullName evidence="1">Uncharacterized protein</fullName>
    </submittedName>
</protein>
<dbReference type="RefSeq" id="WP_224191065.1">
    <property type="nucleotide sequence ID" value="NZ_JAIRAU010000005.1"/>
</dbReference>
<organism evidence="1 2">
    <name type="scientific">Nannocystis pusilla</name>
    <dbReference type="NCBI Taxonomy" id="889268"/>
    <lineage>
        <taxon>Bacteria</taxon>
        <taxon>Pseudomonadati</taxon>
        <taxon>Myxococcota</taxon>
        <taxon>Polyangia</taxon>
        <taxon>Nannocystales</taxon>
        <taxon>Nannocystaceae</taxon>
        <taxon>Nannocystis</taxon>
    </lineage>
</organism>
<evidence type="ECO:0000313" key="1">
    <source>
        <dbReference type="EMBL" id="MBZ5709288.1"/>
    </source>
</evidence>
<keyword evidence="2" id="KW-1185">Reference proteome</keyword>
<sequence>MAEPIKIRLTTDLDLDGTTPITLTRDALTVEGQRHYTGHIAGSAGIVGADILGLFAPEAPKVLGIAASGHNPRSVARIIDSGGLIREELSLNPRPQYVLLDGKDRLAILTRNGGRCLIDLVVNEASESDHMQWALTRPAAANRIRLRIIRSAGAAFVPNLTGTPWIPNFIWDPSTHILHVTDDVGSGPIPLSALCPYPRQFGCFLAVRYAGSNNDGKLHVVDATTRRAWMAQPNNVDVRWSAVQYVSHDDHIALEATPFAVGEKLICDIEVVRVEPGDRLRGRYANSQ</sequence>